<dbReference type="AlphaFoldDB" id="A0ABD5T7N3"/>
<dbReference type="InterPro" id="IPR003331">
    <property type="entry name" value="UDP_GlcNAc_Epimerase_2_dom"/>
</dbReference>
<evidence type="ECO:0000313" key="2">
    <source>
        <dbReference type="EMBL" id="MFC6784612.1"/>
    </source>
</evidence>
<reference evidence="2 3" key="1">
    <citation type="journal article" date="2019" name="Int. J. Syst. Evol. Microbiol.">
        <title>The Global Catalogue of Microorganisms (GCM) 10K type strain sequencing project: providing services to taxonomists for standard genome sequencing and annotation.</title>
        <authorList>
            <consortium name="The Broad Institute Genomics Platform"/>
            <consortium name="The Broad Institute Genome Sequencing Center for Infectious Disease"/>
            <person name="Wu L."/>
            <person name="Ma J."/>
        </authorList>
    </citation>
    <scope>NUCLEOTIDE SEQUENCE [LARGE SCALE GENOMIC DNA]</scope>
    <source>
        <strain evidence="2 3">SYNS20</strain>
    </source>
</reference>
<dbReference type="EC" id="5.1.3.14" evidence="2"/>
<feature type="domain" description="UDP-N-acetylglucosamine 2-epimerase" evidence="1">
    <location>
        <begin position="26"/>
        <end position="359"/>
    </location>
</feature>
<proteinExistence type="predicted"/>
<dbReference type="RefSeq" id="WP_284063791.1">
    <property type="nucleotide sequence ID" value="NZ_CP126159.1"/>
</dbReference>
<dbReference type="Gene3D" id="3.40.50.2000">
    <property type="entry name" value="Glycogen Phosphorylase B"/>
    <property type="match status" value="2"/>
</dbReference>
<dbReference type="Pfam" id="PF02350">
    <property type="entry name" value="Epimerase_2"/>
    <property type="match status" value="1"/>
</dbReference>
<comment type="caution">
    <text evidence="2">The sequence shown here is derived from an EMBL/GenBank/DDBJ whole genome shotgun (WGS) entry which is preliminary data.</text>
</comment>
<dbReference type="SUPFAM" id="SSF53756">
    <property type="entry name" value="UDP-Glycosyltransferase/glycogen phosphorylase"/>
    <property type="match status" value="1"/>
</dbReference>
<dbReference type="NCBIfam" id="TIGR00236">
    <property type="entry name" value="wecB"/>
    <property type="match status" value="1"/>
</dbReference>
<evidence type="ECO:0000259" key="1">
    <source>
        <dbReference type="Pfam" id="PF02350"/>
    </source>
</evidence>
<accession>A0ABD5T7N3</accession>
<dbReference type="CDD" id="cd03786">
    <property type="entry name" value="GTB_UDP-GlcNAc_2-Epimerase"/>
    <property type="match status" value="1"/>
</dbReference>
<organism evidence="2 3">
    <name type="scientific">Halobaculum halobium</name>
    <dbReference type="NCBI Taxonomy" id="3032281"/>
    <lineage>
        <taxon>Archaea</taxon>
        <taxon>Methanobacteriati</taxon>
        <taxon>Methanobacteriota</taxon>
        <taxon>Stenosarchaea group</taxon>
        <taxon>Halobacteria</taxon>
        <taxon>Halobacteriales</taxon>
        <taxon>Haloferacaceae</taxon>
        <taxon>Halobaculum</taxon>
    </lineage>
</organism>
<dbReference type="PANTHER" id="PTHR43174:SF1">
    <property type="entry name" value="UDP-N-ACETYLGLUCOSAMINE 2-EPIMERASE"/>
    <property type="match status" value="1"/>
</dbReference>
<dbReference type="EMBL" id="JBHSWX010000001">
    <property type="protein sequence ID" value="MFC6784612.1"/>
    <property type="molecule type" value="Genomic_DNA"/>
</dbReference>
<dbReference type="InterPro" id="IPR029767">
    <property type="entry name" value="WecB-like"/>
</dbReference>
<sequence length="384" mass="41478">MSAPESVVVVAGTRPEFVKLAPVVAALDRTDRFETILVHSGQHYDDLLSERLRESVSLPRPDEHLGVGSGSHAAQTGELVAGIGDLLSKHEPTYTIAQGDTNTVLAAAIAASKCPTTFCHVEAGLRSGDREMPEETNRVLADHVEGFSFAPTEQAAENLRREGVTEDVYVTGNTVVDACRKNIAEARAGSDVLDRFGLAEGEYIAATIHRPRNVDDATRLRQIVSALEDAPLPVIFPAHPRTEKQLSRVGSSSEGSLRVVDPLEYLDFLRLLDGATAVVTDSGGVQEEASLLSVPCLTVRPNTERPKTVEAGVNVLVEPEMLDEKLRTVVYDPDRREAMTGARDLYGDGRAGERIARLLAYRLGEESPDLDAHGIDDLLETAAE</sequence>
<dbReference type="GeneID" id="81211328"/>
<name>A0ABD5T7N3_9EURY</name>
<dbReference type="PANTHER" id="PTHR43174">
    <property type="entry name" value="UDP-N-ACETYLGLUCOSAMINE 2-EPIMERASE"/>
    <property type="match status" value="1"/>
</dbReference>
<evidence type="ECO:0000313" key="3">
    <source>
        <dbReference type="Proteomes" id="UP001596443"/>
    </source>
</evidence>
<keyword evidence="3" id="KW-1185">Reference proteome</keyword>
<keyword evidence="2" id="KW-0413">Isomerase</keyword>
<protein>
    <submittedName>
        <fullName evidence="2">Non-hydrolyzing UDP-N-acetylglucosamine 2-epimerase</fullName>
        <ecNumber evidence="2">5.1.3.14</ecNumber>
    </submittedName>
</protein>
<gene>
    <name evidence="2" type="primary">wecB</name>
    <name evidence="2" type="ORF">ACFQFD_01005</name>
</gene>
<dbReference type="GO" id="GO:0008761">
    <property type="term" value="F:UDP-N-acetylglucosamine 2-epimerase activity"/>
    <property type="evidence" value="ECO:0007669"/>
    <property type="project" value="UniProtKB-EC"/>
</dbReference>
<dbReference type="Proteomes" id="UP001596443">
    <property type="component" value="Unassembled WGS sequence"/>
</dbReference>